<organism evidence="2">
    <name type="scientific">uncultured Sulfurovum sp</name>
    <dbReference type="NCBI Taxonomy" id="269237"/>
    <lineage>
        <taxon>Bacteria</taxon>
        <taxon>Pseudomonadati</taxon>
        <taxon>Campylobacterota</taxon>
        <taxon>Epsilonproteobacteria</taxon>
        <taxon>Campylobacterales</taxon>
        <taxon>Sulfurovaceae</taxon>
        <taxon>Sulfurovum</taxon>
        <taxon>environmental samples</taxon>
    </lineage>
</organism>
<dbReference type="AlphaFoldDB" id="A0A6S6T9P8"/>
<name>A0A6S6T9P8_9BACT</name>
<dbReference type="Pfam" id="PF09359">
    <property type="entry name" value="VTC"/>
    <property type="match status" value="1"/>
</dbReference>
<sequence>MNEEYRYEIKFVLSEYELLESFRFLKSINAFKPYPDRDVNSLYFDTIDFQCVKDNLSGISDRHKVRLRWYDDIDNNVFLEIKKRVGRLGSKDKYSIKNLSKRKILEYNIDEINKKVFNYFHKNYQFNNLLNEYYIPILFVNYRREYYESDIFISNEHKTDRLRVTIDKKINFRNISLNFPIKHYNEVIYNEYIMEIKFPIYMKDEVSRILKSFSLTPKRHSKYLTGMAKLGYVTYI</sequence>
<evidence type="ECO:0000313" key="2">
    <source>
        <dbReference type="EMBL" id="CAA6820051.1"/>
    </source>
</evidence>
<reference evidence="2" key="1">
    <citation type="submission" date="2020-01" db="EMBL/GenBank/DDBJ databases">
        <authorList>
            <person name="Meier V. D."/>
            <person name="Meier V D."/>
        </authorList>
    </citation>
    <scope>NUCLEOTIDE SEQUENCE</scope>
    <source>
        <strain evidence="2">HLG_WM_MAG_06</strain>
    </source>
</reference>
<feature type="domain" description="VTC" evidence="1">
    <location>
        <begin position="6"/>
        <end position="230"/>
    </location>
</feature>
<dbReference type="Gene3D" id="3.20.100.30">
    <property type="entry name" value="VTC, catalytic tunnel domain"/>
    <property type="match status" value="1"/>
</dbReference>
<dbReference type="GO" id="GO:0006799">
    <property type="term" value="P:polyphosphate biosynthetic process"/>
    <property type="evidence" value="ECO:0007669"/>
    <property type="project" value="UniProtKB-ARBA"/>
</dbReference>
<protein>
    <recommendedName>
        <fullName evidence="1">VTC domain-containing protein</fullName>
    </recommendedName>
</protein>
<proteinExistence type="predicted"/>
<gene>
    <name evidence="2" type="ORF">HELGO_WM1443</name>
</gene>
<dbReference type="InterPro" id="IPR018966">
    <property type="entry name" value="VTC_domain"/>
</dbReference>
<dbReference type="InterPro" id="IPR042267">
    <property type="entry name" value="VTC_sf"/>
</dbReference>
<accession>A0A6S6T9P8</accession>
<dbReference type="EMBL" id="CACVAP010000093">
    <property type="protein sequence ID" value="CAA6820051.1"/>
    <property type="molecule type" value="Genomic_DNA"/>
</dbReference>
<evidence type="ECO:0000259" key="1">
    <source>
        <dbReference type="Pfam" id="PF09359"/>
    </source>
</evidence>
<dbReference type="CDD" id="cd07750">
    <property type="entry name" value="PolyPPase_VTC_like"/>
    <property type="match status" value="1"/>
</dbReference>